<evidence type="ECO:0000256" key="9">
    <source>
        <dbReference type="ARBA" id="ARBA00023136"/>
    </source>
</evidence>
<keyword evidence="10 11" id="KW-0998">Cell outer membrane</keyword>
<organism evidence="14 15">
    <name type="scientific">Caulobacter segnis</name>
    <dbReference type="NCBI Taxonomy" id="88688"/>
    <lineage>
        <taxon>Bacteria</taxon>
        <taxon>Pseudomonadati</taxon>
        <taxon>Pseudomonadota</taxon>
        <taxon>Alphaproteobacteria</taxon>
        <taxon>Caulobacterales</taxon>
        <taxon>Caulobacteraceae</taxon>
        <taxon>Caulobacter</taxon>
    </lineage>
</organism>
<reference evidence="14 15" key="1">
    <citation type="submission" date="2022-04" db="EMBL/GenBank/DDBJ databases">
        <title>Genome sequence of soybean root-associated Caulobacter segnis RL271.</title>
        <authorList>
            <person name="Longley R."/>
            <person name="Bonito G."/>
            <person name="Trigodet F."/>
            <person name="Crosson S."/>
            <person name="Fiebig A."/>
        </authorList>
    </citation>
    <scope>NUCLEOTIDE SEQUENCE [LARGE SCALE GENOMIC DNA]</scope>
    <source>
        <strain evidence="14 15">RL271</strain>
    </source>
</reference>
<dbReference type="InterPro" id="IPR011662">
    <property type="entry name" value="Secretin/TonB_short_N"/>
</dbReference>
<evidence type="ECO:0000256" key="6">
    <source>
        <dbReference type="ARBA" id="ARBA00023004"/>
    </source>
</evidence>
<evidence type="ECO:0000256" key="11">
    <source>
        <dbReference type="PROSITE-ProRule" id="PRU01360"/>
    </source>
</evidence>
<dbReference type="InterPro" id="IPR012910">
    <property type="entry name" value="Plug_dom"/>
</dbReference>
<keyword evidence="9 11" id="KW-0472">Membrane</keyword>
<evidence type="ECO:0000259" key="13">
    <source>
        <dbReference type="SMART" id="SM00965"/>
    </source>
</evidence>
<evidence type="ECO:0000256" key="3">
    <source>
        <dbReference type="ARBA" id="ARBA00022452"/>
    </source>
</evidence>
<keyword evidence="15" id="KW-1185">Reference proteome</keyword>
<dbReference type="InterPro" id="IPR000531">
    <property type="entry name" value="Beta-barrel_TonB"/>
</dbReference>
<evidence type="ECO:0000256" key="1">
    <source>
        <dbReference type="ARBA" id="ARBA00004571"/>
    </source>
</evidence>
<keyword evidence="3 11" id="KW-1134">Transmembrane beta strand</keyword>
<keyword evidence="6" id="KW-0408">Iron</keyword>
<dbReference type="Gene3D" id="2.40.170.20">
    <property type="entry name" value="TonB-dependent receptor, beta-barrel domain"/>
    <property type="match status" value="1"/>
</dbReference>
<dbReference type="Pfam" id="PF00593">
    <property type="entry name" value="TonB_dep_Rec_b-barrel"/>
    <property type="match status" value="1"/>
</dbReference>
<keyword evidence="4" id="KW-0410">Iron transport</keyword>
<dbReference type="PANTHER" id="PTHR32552">
    <property type="entry name" value="FERRICHROME IRON RECEPTOR-RELATED"/>
    <property type="match status" value="1"/>
</dbReference>
<dbReference type="SMART" id="SM00965">
    <property type="entry name" value="STN"/>
    <property type="match status" value="1"/>
</dbReference>
<evidence type="ECO:0000256" key="5">
    <source>
        <dbReference type="ARBA" id="ARBA00022692"/>
    </source>
</evidence>
<sequence>MASKSVRAGGRAWAATLAVGLAGLSAVPAEAAPRLFAGRLSPVVRLRIAAKPVQAALIDFALQAELSLGGDLEACRGQAPALTGRLSVQAALDRILAGSGCGYRQPDPRTVIIHRLAPQTRPATPAQVAPTAPPLGLGEVVVTAQRYPNLPGRTPYAISVVSGGALEREAVTSLNDLTGQIAGMTVTNLGPGRDKVMLRGLSDGAFTGQAQSMVSLYLDDVPITYNAPDPDLRLADVERVEVMRGPQGTLYGGGSLGGVMRIATRKPDLDRYQASVLAGLGWVKGGGRDGEFEAMANLPLVRGRVALRTVAYHEAQDGYIANSALGLRRANESTRSGVRASVRAALTPNWALTLGLTRQWINNQDTQYGLRRLGSKVRDNLVREPHDNDFDHTSLTLTGEGGWGRVTGSISQLSHRFQSRYDATSVSTLYGLGGALAAFDEDKNIDLTVGEVTYATPGQYRLHGLVGAFASSGSIRLGANLHALPAGSPAAYAERRRDDINEAALYGEVTFDVTSRLSATAGLRWFDFSFNTDSNVTQASGVRGKQQSADAAGFSPKVLISYDARPGLLIYAQAAEGYRPGGFNTAGRIGQVFDAPEAPPSRYEADELWNYELGAKLRAFDDRLRGRVAVFYATWESVQSDQYLPDGTAYTTNIGNGANWGIEAEAAFRVSGRLDLRAAALIDDPEITKLNLAFSTRKDADLPGVSRTSASFGIDYHRELPWGPALRLQGQASYVGPSYLTFDADKAHRMGESLSLRGIASLSTPDWTLSATLDNPLNSHPNSFSFGNPFLIARDQIVTPPRPRTLSVRLTARF</sequence>
<accession>A0ABY4ZMZ1</accession>
<keyword evidence="5 11" id="KW-0812">Transmembrane</keyword>
<dbReference type="PROSITE" id="PS52016">
    <property type="entry name" value="TONB_DEPENDENT_REC_3"/>
    <property type="match status" value="1"/>
</dbReference>
<evidence type="ECO:0000256" key="10">
    <source>
        <dbReference type="ARBA" id="ARBA00023237"/>
    </source>
</evidence>
<comment type="subcellular location">
    <subcellularLocation>
        <location evidence="1 11">Cell outer membrane</location>
        <topology evidence="1 11">Multi-pass membrane protein</topology>
    </subcellularLocation>
</comment>
<protein>
    <submittedName>
        <fullName evidence="14">TonB-dependent receptor</fullName>
    </submittedName>
</protein>
<dbReference type="Pfam" id="PF07715">
    <property type="entry name" value="Plug"/>
    <property type="match status" value="1"/>
</dbReference>
<evidence type="ECO:0000256" key="7">
    <source>
        <dbReference type="ARBA" id="ARBA00023065"/>
    </source>
</evidence>
<comment type="similarity">
    <text evidence="11 12">Belongs to the TonB-dependent receptor family.</text>
</comment>
<keyword evidence="7" id="KW-0406">Ion transport</keyword>
<proteinExistence type="inferred from homology"/>
<feature type="domain" description="Secretin/TonB short N-terminal" evidence="13">
    <location>
        <begin position="66"/>
        <end position="116"/>
    </location>
</feature>
<dbReference type="InterPro" id="IPR036942">
    <property type="entry name" value="Beta-barrel_TonB_sf"/>
</dbReference>
<dbReference type="EMBL" id="CP096040">
    <property type="protein sequence ID" value="USQ93925.1"/>
    <property type="molecule type" value="Genomic_DNA"/>
</dbReference>
<name>A0ABY4ZMZ1_9CAUL</name>
<gene>
    <name evidence="14" type="ORF">MZV50_15015</name>
</gene>
<evidence type="ECO:0000313" key="15">
    <source>
        <dbReference type="Proteomes" id="UP001057520"/>
    </source>
</evidence>
<dbReference type="PANTHER" id="PTHR32552:SF81">
    <property type="entry name" value="TONB-DEPENDENT OUTER MEMBRANE RECEPTOR"/>
    <property type="match status" value="1"/>
</dbReference>
<evidence type="ECO:0000256" key="8">
    <source>
        <dbReference type="ARBA" id="ARBA00023077"/>
    </source>
</evidence>
<dbReference type="InterPro" id="IPR039426">
    <property type="entry name" value="TonB-dep_rcpt-like"/>
</dbReference>
<dbReference type="Proteomes" id="UP001057520">
    <property type="component" value="Chromosome"/>
</dbReference>
<evidence type="ECO:0000313" key="14">
    <source>
        <dbReference type="EMBL" id="USQ93925.1"/>
    </source>
</evidence>
<evidence type="ECO:0000256" key="12">
    <source>
        <dbReference type="RuleBase" id="RU003357"/>
    </source>
</evidence>
<keyword evidence="14" id="KW-0675">Receptor</keyword>
<keyword evidence="8 12" id="KW-0798">TonB box</keyword>
<keyword evidence="2 11" id="KW-0813">Transport</keyword>
<dbReference type="SUPFAM" id="SSF56935">
    <property type="entry name" value="Porins"/>
    <property type="match status" value="1"/>
</dbReference>
<evidence type="ECO:0000256" key="4">
    <source>
        <dbReference type="ARBA" id="ARBA00022496"/>
    </source>
</evidence>
<evidence type="ECO:0000256" key="2">
    <source>
        <dbReference type="ARBA" id="ARBA00022448"/>
    </source>
</evidence>
<dbReference type="Gene3D" id="3.55.50.30">
    <property type="match status" value="1"/>
</dbReference>